<protein>
    <submittedName>
        <fullName evidence="2">Nuclear transport factor 2 family protein</fullName>
    </submittedName>
</protein>
<evidence type="ECO:0000259" key="1">
    <source>
        <dbReference type="Pfam" id="PF13577"/>
    </source>
</evidence>
<dbReference type="Proteomes" id="UP000316256">
    <property type="component" value="Unassembled WGS sequence"/>
</dbReference>
<evidence type="ECO:0000313" key="3">
    <source>
        <dbReference type="Proteomes" id="UP000316256"/>
    </source>
</evidence>
<dbReference type="EMBL" id="VIGH01000012">
    <property type="protein sequence ID" value="TQF65496.1"/>
    <property type="molecule type" value="Genomic_DNA"/>
</dbReference>
<evidence type="ECO:0000313" key="2">
    <source>
        <dbReference type="EMBL" id="TQF65496.1"/>
    </source>
</evidence>
<reference evidence="2 3" key="1">
    <citation type="submission" date="2019-06" db="EMBL/GenBank/DDBJ databases">
        <title>Rhodococcus spaelei sp. nov., isolated from a cave.</title>
        <authorList>
            <person name="Lee S.D."/>
        </authorList>
    </citation>
    <scope>NUCLEOTIDE SEQUENCE [LARGE SCALE GENOMIC DNA]</scope>
    <source>
        <strain evidence="2 3">C9-5</strain>
    </source>
</reference>
<accession>A0A541AZK7</accession>
<dbReference type="Pfam" id="PF13577">
    <property type="entry name" value="SnoaL_4"/>
    <property type="match status" value="1"/>
</dbReference>
<comment type="caution">
    <text evidence="2">The sequence shown here is derived from an EMBL/GenBank/DDBJ whole genome shotgun (WGS) entry which is preliminary data.</text>
</comment>
<dbReference type="Gene3D" id="3.10.450.50">
    <property type="match status" value="1"/>
</dbReference>
<feature type="domain" description="SnoaL-like" evidence="1">
    <location>
        <begin position="11"/>
        <end position="139"/>
    </location>
</feature>
<dbReference type="AlphaFoldDB" id="A0A541AZK7"/>
<gene>
    <name evidence="2" type="ORF">FK531_21430</name>
</gene>
<organism evidence="2 3">
    <name type="scientific">Rhodococcus spelaei</name>
    <dbReference type="NCBI Taxonomy" id="2546320"/>
    <lineage>
        <taxon>Bacteria</taxon>
        <taxon>Bacillati</taxon>
        <taxon>Actinomycetota</taxon>
        <taxon>Actinomycetes</taxon>
        <taxon>Mycobacteriales</taxon>
        <taxon>Nocardiaceae</taxon>
        <taxon>Rhodococcus</taxon>
    </lineage>
</organism>
<dbReference type="SUPFAM" id="SSF54427">
    <property type="entry name" value="NTF2-like"/>
    <property type="match status" value="1"/>
</dbReference>
<dbReference type="InterPro" id="IPR032710">
    <property type="entry name" value="NTF2-like_dom_sf"/>
</dbReference>
<dbReference type="InterPro" id="IPR037401">
    <property type="entry name" value="SnoaL-like"/>
</dbReference>
<dbReference type="OrthoDB" id="1492465at2"/>
<sequence>MGPVNATDPVSEIQSLLARLAHLADDGTVEEYLSNFTADAVWQSSANPATGMAAQSRVGVAEIEAGVRARRASGIQGPGTATRHVLSTVAVTASGGDEATATAYWTFYVETTSAPRLSSVGRYDDVLRREHGSWRLARRVVTMG</sequence>
<proteinExistence type="predicted"/>
<keyword evidence="3" id="KW-1185">Reference proteome</keyword>
<name>A0A541AZK7_9NOCA</name>